<reference evidence="1" key="4">
    <citation type="submission" date="2015-04" db="EMBL/GenBank/DDBJ databases">
        <title>Physiological reanalysis, assessment of diazotrophy, and genome sequences of multiple isolates of Streptomyces thermoautotrophicus.</title>
        <authorList>
            <person name="MacKellar D.C."/>
            <person name="Lieber L."/>
            <person name="Norman J."/>
            <person name="Bolger A."/>
            <person name="Tobin C."/>
            <person name="Murray J.W."/>
            <person name="Woodward J."/>
            <person name="Friesen M."/>
            <person name="Prell J."/>
        </authorList>
    </citation>
    <scope>NUCLEOTIDE SEQUENCE [LARGE SCALE GENOMIC DNA]</scope>
    <source>
        <strain evidence="1">H1</strain>
    </source>
</reference>
<evidence type="ECO:0000313" key="2">
    <source>
        <dbReference type="EMBL" id="KWX04441.1"/>
    </source>
</evidence>
<dbReference type="PATRIC" id="fig|1469144.10.peg.1615"/>
<reference evidence="5" key="2">
    <citation type="submission" date="2015-02" db="EMBL/GenBank/DDBJ databases">
        <title>Physiological reanalysis, assessment of diazotrophy, and genome sequences of multiple isolates of Streptomyces thermoautotrophicus.</title>
        <authorList>
            <person name="MacKellar D.C."/>
            <person name="Lieber L."/>
            <person name="Norman J."/>
            <person name="Bolger A."/>
            <person name="Tobin C."/>
            <person name="Murray J.W."/>
            <person name="Friesen M."/>
            <person name="Prell J."/>
        </authorList>
    </citation>
    <scope>NUCLEOTIDE SEQUENCE [LARGE SCALE GENOMIC DNA]</scope>
    <source>
        <strain evidence="5">UBT1</strain>
    </source>
</reference>
<evidence type="ECO:0000313" key="3">
    <source>
        <dbReference type="EMBL" id="KWX08271.1"/>
    </source>
</evidence>
<organism evidence="3 5">
    <name type="scientific">Carbonactinospora thermoautotrophica</name>
    <dbReference type="NCBI Taxonomy" id="1469144"/>
    <lineage>
        <taxon>Bacteria</taxon>
        <taxon>Bacillati</taxon>
        <taxon>Actinomycetota</taxon>
        <taxon>Actinomycetes</taxon>
        <taxon>Kitasatosporales</taxon>
        <taxon>Carbonactinosporaceae</taxon>
        <taxon>Carbonactinospora</taxon>
    </lineage>
</organism>
<dbReference type="RefSeq" id="WP_066885815.1">
    <property type="nucleotide sequence ID" value="NZ_JYIJ01000015.1"/>
</dbReference>
<sequence>MTVSYGNVLAGAPAADVTLALGGHVDAAYVLPLGEPRAVVYPDDEEGVADLAQVLSAQLPGPALAAHVRDSQVLVLGAYRDGELLDAYNSQPGFGSDGPVGGDVKAYTQLGLTGVDLPGLEQALRGGFASAEERHAAVLRALGLPVAPLRFGYRAIRAGDIPPELADKFRPVGSVAPR</sequence>
<dbReference type="Proteomes" id="UP000070659">
    <property type="component" value="Unassembled WGS sequence"/>
</dbReference>
<dbReference type="OrthoDB" id="9810508at2"/>
<proteinExistence type="predicted"/>
<evidence type="ECO:0000313" key="5">
    <source>
        <dbReference type="Proteomes" id="UP000070598"/>
    </source>
</evidence>
<comment type="caution">
    <text evidence="3">The sequence shown here is derived from an EMBL/GenBank/DDBJ whole genome shotgun (WGS) entry which is preliminary data.</text>
</comment>
<name>A0A132NDS6_9ACTN</name>
<dbReference type="EMBL" id="LAXD01000001">
    <property type="protein sequence ID" value="KWW99834.1"/>
    <property type="molecule type" value="Genomic_DNA"/>
</dbReference>
<evidence type="ECO:0000313" key="1">
    <source>
        <dbReference type="EMBL" id="KWW99834.1"/>
    </source>
</evidence>
<dbReference type="AlphaFoldDB" id="A0A132NDS6"/>
<dbReference type="Proteomes" id="UP000070598">
    <property type="component" value="Unassembled WGS sequence"/>
</dbReference>
<gene>
    <name evidence="1" type="ORF">LI90_1473</name>
    <name evidence="2" type="ORF">TH66_07595</name>
    <name evidence="3" type="ORF">TR74_15725</name>
</gene>
<evidence type="ECO:0000313" key="6">
    <source>
        <dbReference type="Proteomes" id="UP000070659"/>
    </source>
</evidence>
<reference evidence="3 6" key="1">
    <citation type="submission" date="2015-02" db="EMBL/GenBank/DDBJ databases">
        <title>Physiological reanalysis, assessment of diazotrophy, and genome sequences of multiple isolates of Streptomyces thermoautotrophicus.</title>
        <authorList>
            <person name="MacKellar D.C."/>
            <person name="Lieber L."/>
            <person name="Norman J."/>
            <person name="Bolger A."/>
            <person name="Tobin C."/>
            <person name="Murray J.W."/>
            <person name="Prell J."/>
        </authorList>
    </citation>
    <scope>NUCLEOTIDE SEQUENCE [LARGE SCALE GENOMIC DNA]</scope>
    <source>
        <strain evidence="3 6">UBT1</strain>
    </source>
</reference>
<dbReference type="EMBL" id="JYIK01000996">
    <property type="protein sequence ID" value="KWX08271.1"/>
    <property type="molecule type" value="Genomic_DNA"/>
</dbReference>
<reference evidence="4" key="3">
    <citation type="submission" date="2015-04" db="EMBL/GenBank/DDBJ databases">
        <title>Physiological reanalysis, assessment of diazotrophy, and genome sequences of multiple isolates of Streptomyces thermoautotrophicus.</title>
        <authorList>
            <person name="MacKellar D.C."/>
            <person name="Lieber L."/>
            <person name="Norman J."/>
            <person name="Bolger A."/>
            <person name="Tobin C."/>
            <person name="Murray J.W."/>
            <person name="Chang R."/>
            <person name="Ford T."/>
            <person name="Nguyen P.Q."/>
            <person name="Woodward J."/>
            <person name="Permingeat H."/>
            <person name="Joshi N.S."/>
            <person name="Silver P.A."/>
            <person name="Usadel B."/>
            <person name="Rutherford A.W."/>
            <person name="Friesen M."/>
            <person name="Prell J."/>
        </authorList>
    </citation>
    <scope>NUCLEOTIDE SEQUENCE [LARGE SCALE GENOMIC DNA]</scope>
    <source>
        <strain evidence="4">H1</strain>
    </source>
</reference>
<accession>A0A132NDS6</accession>
<evidence type="ECO:0000313" key="4">
    <source>
        <dbReference type="Proteomes" id="UP000070188"/>
    </source>
</evidence>
<dbReference type="Proteomes" id="UP000070188">
    <property type="component" value="Unassembled WGS sequence"/>
</dbReference>
<dbReference type="STRING" id="1469144.LI90_1473"/>
<keyword evidence="4" id="KW-1185">Reference proteome</keyword>
<protein>
    <submittedName>
        <fullName evidence="3">Uncharacterized protein</fullName>
    </submittedName>
</protein>
<dbReference type="EMBL" id="JYIJ01000015">
    <property type="protein sequence ID" value="KWX04441.1"/>
    <property type="molecule type" value="Genomic_DNA"/>
</dbReference>